<dbReference type="EMBL" id="JAHLQT010011632">
    <property type="protein sequence ID" value="KAG7171938.1"/>
    <property type="molecule type" value="Genomic_DNA"/>
</dbReference>
<dbReference type="AlphaFoldDB" id="A0A8J5N2G7"/>
<dbReference type="GO" id="GO:0003676">
    <property type="term" value="F:nucleic acid binding"/>
    <property type="evidence" value="ECO:0007669"/>
    <property type="project" value="InterPro"/>
</dbReference>
<evidence type="ECO:0000313" key="2">
    <source>
        <dbReference type="Proteomes" id="UP000747542"/>
    </source>
</evidence>
<comment type="caution">
    <text evidence="1">The sequence shown here is derived from an EMBL/GenBank/DDBJ whole genome shotgun (WGS) entry which is preliminary data.</text>
</comment>
<protein>
    <submittedName>
        <fullName evidence="1">Transposable element Tcb2 transposase-like 2</fullName>
    </submittedName>
</protein>
<reference evidence="1" key="1">
    <citation type="journal article" date="2021" name="Sci. Adv.">
        <title>The American lobster genome reveals insights on longevity, neural, and immune adaptations.</title>
        <authorList>
            <person name="Polinski J.M."/>
            <person name="Zimin A.V."/>
            <person name="Clark K.F."/>
            <person name="Kohn A.B."/>
            <person name="Sadowski N."/>
            <person name="Timp W."/>
            <person name="Ptitsyn A."/>
            <person name="Khanna P."/>
            <person name="Romanova D.Y."/>
            <person name="Williams P."/>
            <person name="Greenwood S.J."/>
            <person name="Moroz L.L."/>
            <person name="Walt D.R."/>
            <person name="Bodnar A.G."/>
        </authorList>
    </citation>
    <scope>NUCLEOTIDE SEQUENCE</scope>
    <source>
        <strain evidence="1">GMGI-L3</strain>
    </source>
</reference>
<dbReference type="InterPro" id="IPR036397">
    <property type="entry name" value="RNaseH_sf"/>
</dbReference>
<name>A0A8J5N2G7_HOMAM</name>
<dbReference type="Gene3D" id="3.30.420.10">
    <property type="entry name" value="Ribonuclease H-like superfamily/Ribonuclease H"/>
    <property type="match status" value="1"/>
</dbReference>
<evidence type="ECO:0000313" key="1">
    <source>
        <dbReference type="EMBL" id="KAG7171938.1"/>
    </source>
</evidence>
<keyword evidence="2" id="KW-1185">Reference proteome</keyword>
<organism evidence="1 2">
    <name type="scientific">Homarus americanus</name>
    <name type="common">American lobster</name>
    <dbReference type="NCBI Taxonomy" id="6706"/>
    <lineage>
        <taxon>Eukaryota</taxon>
        <taxon>Metazoa</taxon>
        <taxon>Ecdysozoa</taxon>
        <taxon>Arthropoda</taxon>
        <taxon>Crustacea</taxon>
        <taxon>Multicrustacea</taxon>
        <taxon>Malacostraca</taxon>
        <taxon>Eumalacostraca</taxon>
        <taxon>Eucarida</taxon>
        <taxon>Decapoda</taxon>
        <taxon>Pleocyemata</taxon>
        <taxon>Astacidea</taxon>
        <taxon>Nephropoidea</taxon>
        <taxon>Nephropidae</taxon>
        <taxon>Homarus</taxon>
    </lineage>
</organism>
<dbReference type="PANTHER" id="PTHR23022">
    <property type="entry name" value="TRANSPOSABLE ELEMENT-RELATED"/>
    <property type="match status" value="1"/>
</dbReference>
<dbReference type="Proteomes" id="UP000747542">
    <property type="component" value="Unassembled WGS sequence"/>
</dbReference>
<proteinExistence type="predicted"/>
<accession>A0A8J5N2G7</accession>
<dbReference type="PANTHER" id="PTHR23022:SF119">
    <property type="entry name" value="TC1-LIKE TRANSPOSASE DDE DOMAIN-CONTAINING PROTEIN"/>
    <property type="match status" value="1"/>
</dbReference>
<gene>
    <name evidence="1" type="primary">Tcb2-L2</name>
    <name evidence="1" type="ORF">Hamer_G000883</name>
</gene>
<dbReference type="InterPro" id="IPR052338">
    <property type="entry name" value="Transposase_5"/>
</dbReference>
<sequence>MRKTSKCTDSLLRLEIMKDPNTKGTSSAFPPSCTRKLLLMDRNAPALAFARKCQHWGKEQWNYVMWSDESFFCILTAGKRTVRRPTNTSRYDPRYTINTVKHPASVMVWGAFSGKRGRAGLHFLPKNTTMNSDCYKTVLEKHLLDYYRLHQSTFFMQDVASCHRAIPLLEWPGNSPENVWHEMKRKLSTRDTNCTSATGGNQVHNLRSVHGECASGQGAATHSECRLSTAIGGVYIIKCRDPTITSFKSAPSSLSTVGLAVKSAISNLDMIIDHGASSNSTNHMVDNFLISRSFAVRYNLAQKILVTARKQESKQSLIPHTCVEVSGRKTHRDRKKNY</sequence>